<evidence type="ECO:0000313" key="16">
    <source>
        <dbReference type="EMBL" id="KAG8086296.1"/>
    </source>
</evidence>
<reference evidence="16" key="1">
    <citation type="journal article" date="2021" name="bioRxiv">
        <title>Whole Genome Assembly and Annotation of Northern Wild Rice, Zizania palustris L., Supports a Whole Genome Duplication in the Zizania Genus.</title>
        <authorList>
            <person name="Haas M."/>
            <person name="Kono T."/>
            <person name="Macchietto M."/>
            <person name="Millas R."/>
            <person name="McGilp L."/>
            <person name="Shao M."/>
            <person name="Duquette J."/>
            <person name="Hirsch C.N."/>
            <person name="Kimball J."/>
        </authorList>
    </citation>
    <scope>NUCLEOTIDE SEQUENCE</scope>
    <source>
        <tissue evidence="16">Fresh leaf tissue</tissue>
    </source>
</reference>
<dbReference type="EC" id="2.7.11.1" evidence="1"/>
<protein>
    <recommendedName>
        <fullName evidence="1">non-specific serine/threonine protein kinase</fullName>
        <ecNumber evidence="1">2.7.11.1</ecNumber>
    </recommendedName>
</protein>
<dbReference type="Proteomes" id="UP000729402">
    <property type="component" value="Unassembled WGS sequence"/>
</dbReference>
<dbReference type="GO" id="GO:0042548">
    <property type="term" value="P:regulation of photosynthesis, light reaction"/>
    <property type="evidence" value="ECO:0007669"/>
    <property type="project" value="UniProtKB-ARBA"/>
</dbReference>
<evidence type="ECO:0000256" key="12">
    <source>
        <dbReference type="ARBA" id="ARBA00047899"/>
    </source>
</evidence>
<evidence type="ECO:0000256" key="1">
    <source>
        <dbReference type="ARBA" id="ARBA00012513"/>
    </source>
</evidence>
<reference evidence="16" key="2">
    <citation type="submission" date="2021-02" db="EMBL/GenBank/DDBJ databases">
        <authorList>
            <person name="Kimball J.A."/>
            <person name="Haas M.W."/>
            <person name="Macchietto M."/>
            <person name="Kono T."/>
            <person name="Duquette J."/>
            <person name="Shao M."/>
        </authorList>
    </citation>
    <scope>NUCLEOTIDE SEQUENCE</scope>
    <source>
        <tissue evidence="16">Fresh leaf tissue</tissue>
    </source>
</reference>
<evidence type="ECO:0000256" key="3">
    <source>
        <dbReference type="ARBA" id="ARBA00022528"/>
    </source>
</evidence>
<accession>A0A8J5WAH9</accession>
<dbReference type="Pfam" id="PF00069">
    <property type="entry name" value="Pkinase"/>
    <property type="match status" value="1"/>
</dbReference>
<dbReference type="GO" id="GO:0004674">
    <property type="term" value="F:protein serine/threonine kinase activity"/>
    <property type="evidence" value="ECO:0007669"/>
    <property type="project" value="UniProtKB-KW"/>
</dbReference>
<evidence type="ECO:0000256" key="4">
    <source>
        <dbReference type="ARBA" id="ARBA00022640"/>
    </source>
</evidence>
<keyword evidence="8 14" id="KW-0067">ATP-binding</keyword>
<keyword evidence="5" id="KW-0808">Transferase</keyword>
<keyword evidence="2" id="KW-0723">Serine/threonine-protein kinase</keyword>
<dbReference type="SMART" id="SM00220">
    <property type="entry name" value="S_TKc"/>
    <property type="match status" value="1"/>
</dbReference>
<comment type="catalytic activity">
    <reaction evidence="12">
        <text>L-threonyl-[protein] + ATP = O-phospho-L-threonyl-[protein] + ADP + H(+)</text>
        <dbReference type="Rhea" id="RHEA:46608"/>
        <dbReference type="Rhea" id="RHEA-COMP:11060"/>
        <dbReference type="Rhea" id="RHEA-COMP:11605"/>
        <dbReference type="ChEBI" id="CHEBI:15378"/>
        <dbReference type="ChEBI" id="CHEBI:30013"/>
        <dbReference type="ChEBI" id="CHEBI:30616"/>
        <dbReference type="ChEBI" id="CHEBI:61977"/>
        <dbReference type="ChEBI" id="CHEBI:456216"/>
        <dbReference type="EC" id="2.7.11.1"/>
    </reaction>
</comment>
<keyword evidence="9" id="KW-0809">Transit peptide</keyword>
<comment type="catalytic activity">
    <reaction evidence="13">
        <text>L-seryl-[protein] + ATP = O-phospho-L-seryl-[protein] + ADP + H(+)</text>
        <dbReference type="Rhea" id="RHEA:17989"/>
        <dbReference type="Rhea" id="RHEA-COMP:9863"/>
        <dbReference type="Rhea" id="RHEA-COMP:11604"/>
        <dbReference type="ChEBI" id="CHEBI:15378"/>
        <dbReference type="ChEBI" id="CHEBI:29999"/>
        <dbReference type="ChEBI" id="CHEBI:30616"/>
        <dbReference type="ChEBI" id="CHEBI:83421"/>
        <dbReference type="ChEBI" id="CHEBI:456216"/>
        <dbReference type="EC" id="2.7.11.1"/>
    </reaction>
</comment>
<evidence type="ECO:0000256" key="9">
    <source>
        <dbReference type="ARBA" id="ARBA00022946"/>
    </source>
</evidence>
<dbReference type="InterPro" id="IPR008271">
    <property type="entry name" value="Ser/Thr_kinase_AS"/>
</dbReference>
<keyword evidence="6 14" id="KW-0547">Nucleotide-binding</keyword>
<gene>
    <name evidence="16" type="ORF">GUJ93_ZPchr0010g8726</name>
</gene>
<keyword evidence="17" id="KW-1185">Reference proteome</keyword>
<evidence type="ECO:0000256" key="2">
    <source>
        <dbReference type="ARBA" id="ARBA00022527"/>
    </source>
</evidence>
<dbReference type="FunFam" id="1.10.510.10:FF:000678">
    <property type="entry name" value="Serine/threonine-protein kinase STN7, chloroplastic"/>
    <property type="match status" value="1"/>
</dbReference>
<evidence type="ECO:0000256" key="6">
    <source>
        <dbReference type="ARBA" id="ARBA00022741"/>
    </source>
</evidence>
<dbReference type="GO" id="GO:0009534">
    <property type="term" value="C:chloroplast thylakoid"/>
    <property type="evidence" value="ECO:0007669"/>
    <property type="project" value="UniProtKB-SubCell"/>
</dbReference>
<dbReference type="PROSITE" id="PS00107">
    <property type="entry name" value="PROTEIN_KINASE_ATP"/>
    <property type="match status" value="1"/>
</dbReference>
<keyword evidence="3" id="KW-0150">Chloroplast</keyword>
<evidence type="ECO:0000256" key="10">
    <source>
        <dbReference type="ARBA" id="ARBA00023078"/>
    </source>
</evidence>
<dbReference type="InterPro" id="IPR000719">
    <property type="entry name" value="Prot_kinase_dom"/>
</dbReference>
<evidence type="ECO:0000256" key="5">
    <source>
        <dbReference type="ARBA" id="ARBA00022679"/>
    </source>
</evidence>
<proteinExistence type="predicted"/>
<dbReference type="AlphaFoldDB" id="A0A8J5WAH9"/>
<evidence type="ECO:0000256" key="7">
    <source>
        <dbReference type="ARBA" id="ARBA00022777"/>
    </source>
</evidence>
<name>A0A8J5WAH9_ZIZPA</name>
<dbReference type="PANTHER" id="PTHR46699">
    <property type="entry name" value="SERINE/THREONINE-PROTEIN KINASE STN8, CHLOROPLASTIC-RELATED"/>
    <property type="match status" value="1"/>
</dbReference>
<dbReference type="CDD" id="cd14013">
    <property type="entry name" value="STKc_SNT7_plant"/>
    <property type="match status" value="1"/>
</dbReference>
<dbReference type="PROSITE" id="PS00108">
    <property type="entry name" value="PROTEIN_KINASE_ST"/>
    <property type="match status" value="1"/>
</dbReference>
<keyword evidence="10" id="KW-0793">Thylakoid</keyword>
<comment type="subcellular location">
    <subcellularLocation>
        <location evidence="11">Plastid</location>
        <location evidence="11">Chloroplast thylakoid</location>
    </subcellularLocation>
</comment>
<dbReference type="InterPro" id="IPR017441">
    <property type="entry name" value="Protein_kinase_ATP_BS"/>
</dbReference>
<evidence type="ECO:0000256" key="13">
    <source>
        <dbReference type="ARBA" id="ARBA00048679"/>
    </source>
</evidence>
<feature type="domain" description="Protein kinase" evidence="15">
    <location>
        <begin position="130"/>
        <end position="420"/>
    </location>
</feature>
<evidence type="ECO:0000256" key="8">
    <source>
        <dbReference type="ARBA" id="ARBA00022840"/>
    </source>
</evidence>
<evidence type="ECO:0000256" key="14">
    <source>
        <dbReference type="PROSITE-ProRule" id="PRU10141"/>
    </source>
</evidence>
<evidence type="ECO:0000256" key="11">
    <source>
        <dbReference type="ARBA" id="ARBA00046272"/>
    </source>
</evidence>
<dbReference type="PROSITE" id="PS50011">
    <property type="entry name" value="PROTEIN_KINASE_DOM"/>
    <property type="match status" value="1"/>
</dbReference>
<dbReference type="GO" id="GO:0005524">
    <property type="term" value="F:ATP binding"/>
    <property type="evidence" value="ECO:0007669"/>
    <property type="project" value="UniProtKB-UniRule"/>
</dbReference>
<evidence type="ECO:0000259" key="15">
    <source>
        <dbReference type="PROSITE" id="PS50011"/>
    </source>
</evidence>
<feature type="binding site" evidence="14">
    <location>
        <position position="165"/>
    </location>
    <ligand>
        <name>ATP</name>
        <dbReference type="ChEBI" id="CHEBI:30616"/>
    </ligand>
</feature>
<keyword evidence="4" id="KW-0934">Plastid</keyword>
<keyword evidence="7" id="KW-0418">Kinase</keyword>
<dbReference type="PANTHER" id="PTHR46699:SF4">
    <property type="entry name" value="SERINE_THREONINE-PROTEIN KINASE STN7, CHLOROPLASTIC"/>
    <property type="match status" value="1"/>
</dbReference>
<sequence>MATGSLGLSTSFLPGHDNLLRRRRLRRLPPSPTASFRPVTAELGVELGRQLVEAVGVGLPCTVMACGDVIYRSTLPHSDGLTITAPGVALALAAVSYLWSTPGVAPGFFDMFVLAFAERLFRPTFRKDEFVLGKKLGEGAFGVVYKASLADPKAAEKQGDVVVKKATEYGAVEIWMNERVRRACTSSCADFIYGFRESKAKGETKILGDVQDLPKGIARENKIIQTVMRQLLFALDGLHSTGIVHRDIKPQNVIFSEGSRTFKIIDLGAAADLRVGINYIPKEFLLDPRYAAPEQYIMSTQTPSAPSAPVATALSPVLWRLNLPDRFDIYSLGLIFLQMAFPSLRTDSSLIQFNRQLKRCNYDLEAWRNLVEPRATPELRRGFDILDLDGGIGWELLTSMVRYKARQRTGAKAALAHPYFNREGLLGLSVMQNLRLQLLRATQKDYSEAVRWVVGLMARSGTESGGGFTEAQLQELREIKPKKGGARRNLLASVLRVQRKIVRTINESMDELDSQRKSIWWSRWIPKEE</sequence>
<dbReference type="OrthoDB" id="10252171at2759"/>
<evidence type="ECO:0000313" key="17">
    <source>
        <dbReference type="Proteomes" id="UP000729402"/>
    </source>
</evidence>
<organism evidence="16 17">
    <name type="scientific">Zizania palustris</name>
    <name type="common">Northern wild rice</name>
    <dbReference type="NCBI Taxonomy" id="103762"/>
    <lineage>
        <taxon>Eukaryota</taxon>
        <taxon>Viridiplantae</taxon>
        <taxon>Streptophyta</taxon>
        <taxon>Embryophyta</taxon>
        <taxon>Tracheophyta</taxon>
        <taxon>Spermatophyta</taxon>
        <taxon>Magnoliopsida</taxon>
        <taxon>Liliopsida</taxon>
        <taxon>Poales</taxon>
        <taxon>Poaceae</taxon>
        <taxon>BOP clade</taxon>
        <taxon>Oryzoideae</taxon>
        <taxon>Oryzeae</taxon>
        <taxon>Zizaniinae</taxon>
        <taxon>Zizania</taxon>
    </lineage>
</organism>
<comment type="caution">
    <text evidence="16">The sequence shown here is derived from an EMBL/GenBank/DDBJ whole genome shotgun (WGS) entry which is preliminary data.</text>
</comment>
<dbReference type="EMBL" id="JAAALK010000082">
    <property type="protein sequence ID" value="KAG8086296.1"/>
    <property type="molecule type" value="Genomic_DNA"/>
</dbReference>